<evidence type="ECO:0000313" key="3">
    <source>
        <dbReference type="EMBL" id="KKN54925.1"/>
    </source>
</evidence>
<dbReference type="Gene3D" id="3.40.50.620">
    <property type="entry name" value="HUPs"/>
    <property type="match status" value="1"/>
</dbReference>
<sequence>MRNIYKKILIATDGSPHAKNATKKAVELQKFYNCNVVIIHSIKDNRVPSELYPNIESLYSKYSSMEDLYKDAGKKLLNSTKKMFGENESFVETRLIENETPQDYIKHIVEEEKFDLVILGSQGHHSKLKKVLGTVSSKLTKNLECDILLVN</sequence>
<comment type="similarity">
    <text evidence="1">Belongs to the universal stress protein A family.</text>
</comment>
<dbReference type="InterPro" id="IPR006016">
    <property type="entry name" value="UspA"/>
</dbReference>
<gene>
    <name evidence="3" type="ORF">LCGC14_0587470</name>
</gene>
<organism evidence="3">
    <name type="scientific">marine sediment metagenome</name>
    <dbReference type="NCBI Taxonomy" id="412755"/>
    <lineage>
        <taxon>unclassified sequences</taxon>
        <taxon>metagenomes</taxon>
        <taxon>ecological metagenomes</taxon>
    </lineage>
</organism>
<comment type="caution">
    <text evidence="3">The sequence shown here is derived from an EMBL/GenBank/DDBJ whole genome shotgun (WGS) entry which is preliminary data.</text>
</comment>
<dbReference type="PANTHER" id="PTHR46268:SF6">
    <property type="entry name" value="UNIVERSAL STRESS PROTEIN UP12"/>
    <property type="match status" value="1"/>
</dbReference>
<dbReference type="CDD" id="cd00293">
    <property type="entry name" value="USP-like"/>
    <property type="match status" value="1"/>
</dbReference>
<proteinExistence type="inferred from homology"/>
<dbReference type="Pfam" id="PF00582">
    <property type="entry name" value="Usp"/>
    <property type="match status" value="1"/>
</dbReference>
<evidence type="ECO:0000259" key="2">
    <source>
        <dbReference type="Pfam" id="PF00582"/>
    </source>
</evidence>
<dbReference type="InterPro" id="IPR006015">
    <property type="entry name" value="Universal_stress_UspA"/>
</dbReference>
<feature type="domain" description="UspA" evidence="2">
    <location>
        <begin position="5"/>
        <end position="150"/>
    </location>
</feature>
<dbReference type="EMBL" id="LAZR01000907">
    <property type="protein sequence ID" value="KKN54925.1"/>
    <property type="molecule type" value="Genomic_DNA"/>
</dbReference>
<evidence type="ECO:0000256" key="1">
    <source>
        <dbReference type="ARBA" id="ARBA00008791"/>
    </source>
</evidence>
<reference evidence="3" key="1">
    <citation type="journal article" date="2015" name="Nature">
        <title>Complex archaea that bridge the gap between prokaryotes and eukaryotes.</title>
        <authorList>
            <person name="Spang A."/>
            <person name="Saw J.H."/>
            <person name="Jorgensen S.L."/>
            <person name="Zaremba-Niedzwiedzka K."/>
            <person name="Martijn J."/>
            <person name="Lind A.E."/>
            <person name="van Eijk R."/>
            <person name="Schleper C."/>
            <person name="Guy L."/>
            <person name="Ettema T.J."/>
        </authorList>
    </citation>
    <scope>NUCLEOTIDE SEQUENCE</scope>
</reference>
<protein>
    <recommendedName>
        <fullName evidence="2">UspA domain-containing protein</fullName>
    </recommendedName>
</protein>
<name>A0A0F9REL4_9ZZZZ</name>
<dbReference type="SUPFAM" id="SSF52402">
    <property type="entry name" value="Adenine nucleotide alpha hydrolases-like"/>
    <property type="match status" value="1"/>
</dbReference>
<dbReference type="PANTHER" id="PTHR46268">
    <property type="entry name" value="STRESS RESPONSE PROTEIN NHAX"/>
    <property type="match status" value="1"/>
</dbReference>
<dbReference type="PRINTS" id="PR01438">
    <property type="entry name" value="UNVRSLSTRESS"/>
</dbReference>
<dbReference type="AlphaFoldDB" id="A0A0F9REL4"/>
<accession>A0A0F9REL4</accession>
<dbReference type="PIRSF" id="PIRSF006276">
    <property type="entry name" value="UspA"/>
    <property type="match status" value="1"/>
</dbReference>
<dbReference type="InterPro" id="IPR014729">
    <property type="entry name" value="Rossmann-like_a/b/a_fold"/>
</dbReference>